<dbReference type="EC" id="2.1.1.354" evidence="1"/>
<feature type="chain" id="PRO_5034465945" description="[histone H3]-lysine(4) N-trimethyltransferase" evidence="10">
    <location>
        <begin position="29"/>
        <end position="516"/>
    </location>
</feature>
<dbReference type="PROSITE" id="PS50865">
    <property type="entry name" value="ZF_MYND_2"/>
    <property type="match status" value="1"/>
</dbReference>
<evidence type="ECO:0000313" key="13">
    <source>
        <dbReference type="Ensembl" id="ENSOTSP00005027678.1"/>
    </source>
</evidence>
<dbReference type="Gene3D" id="1.25.40.970">
    <property type="match status" value="1"/>
</dbReference>
<dbReference type="FunFam" id="6.10.140.2220:FF:000005">
    <property type="entry name" value="Histone-lysine N-methyltransferase SMYD1 isoform 1"/>
    <property type="match status" value="1"/>
</dbReference>
<protein>
    <recommendedName>
        <fullName evidence="1">[histone H3]-lysine(4) N-trimethyltransferase</fullName>
        <ecNumber evidence="1">2.1.1.354</ecNumber>
    </recommendedName>
</protein>
<dbReference type="InterPro" id="IPR002893">
    <property type="entry name" value="Znf_MYND"/>
</dbReference>
<keyword evidence="5" id="KW-0479">Metal-binding</keyword>
<organism evidence="13 14">
    <name type="scientific">Oncorhynchus tshawytscha</name>
    <name type="common">Chinook salmon</name>
    <name type="synonym">Salmo tshawytscha</name>
    <dbReference type="NCBI Taxonomy" id="74940"/>
    <lineage>
        <taxon>Eukaryota</taxon>
        <taxon>Metazoa</taxon>
        <taxon>Chordata</taxon>
        <taxon>Craniata</taxon>
        <taxon>Vertebrata</taxon>
        <taxon>Euteleostomi</taxon>
        <taxon>Actinopterygii</taxon>
        <taxon>Neopterygii</taxon>
        <taxon>Teleostei</taxon>
        <taxon>Protacanthopterygii</taxon>
        <taxon>Salmoniformes</taxon>
        <taxon>Salmonidae</taxon>
        <taxon>Salmoninae</taxon>
        <taxon>Oncorhynchus</taxon>
    </lineage>
</organism>
<dbReference type="PANTHER" id="PTHR12197">
    <property type="entry name" value="HISTONE-LYSINE N-METHYLTRANSFERASE SMYD"/>
    <property type="match status" value="1"/>
</dbReference>
<dbReference type="SUPFAM" id="SSF82199">
    <property type="entry name" value="SET domain"/>
    <property type="match status" value="1"/>
</dbReference>
<reference evidence="13" key="2">
    <citation type="submission" date="2025-09" db="UniProtKB">
        <authorList>
            <consortium name="Ensembl"/>
        </authorList>
    </citation>
    <scope>IDENTIFICATION</scope>
</reference>
<dbReference type="PROSITE" id="PS01360">
    <property type="entry name" value="ZF_MYND_1"/>
    <property type="match status" value="1"/>
</dbReference>
<evidence type="ECO:0000256" key="10">
    <source>
        <dbReference type="SAM" id="SignalP"/>
    </source>
</evidence>
<feature type="signal peptide" evidence="10">
    <location>
        <begin position="1"/>
        <end position="28"/>
    </location>
</feature>
<keyword evidence="14" id="KW-1185">Reference proteome</keyword>
<evidence type="ECO:0000256" key="4">
    <source>
        <dbReference type="ARBA" id="ARBA00022691"/>
    </source>
</evidence>
<dbReference type="GeneID" id="112219343"/>
<dbReference type="PANTHER" id="PTHR12197:SF184">
    <property type="entry name" value="HISTONE-LYSINE N-METHYLTRANSFERASE SMYD1"/>
    <property type="match status" value="1"/>
</dbReference>
<dbReference type="Gene3D" id="2.170.270.10">
    <property type="entry name" value="SET domain"/>
    <property type="match status" value="1"/>
</dbReference>
<dbReference type="InterPro" id="IPR046341">
    <property type="entry name" value="SET_dom_sf"/>
</dbReference>
<dbReference type="FunFam" id="1.25.40.10:FF:000132">
    <property type="entry name" value="Histone-lysine N-methyltransferase SMYD1 isoform 1"/>
    <property type="match status" value="1"/>
</dbReference>
<dbReference type="Gene3D" id="1.10.220.160">
    <property type="match status" value="1"/>
</dbReference>
<dbReference type="CTD" id="321245"/>
<accession>A0A8C8F0H1</accession>
<keyword evidence="4" id="KW-0949">S-adenosyl-L-methionine</keyword>
<keyword evidence="2" id="KW-0489">Methyltransferase</keyword>
<keyword evidence="6 9" id="KW-0863">Zinc-finger</keyword>
<evidence type="ECO:0000256" key="6">
    <source>
        <dbReference type="ARBA" id="ARBA00022771"/>
    </source>
</evidence>
<evidence type="ECO:0000256" key="5">
    <source>
        <dbReference type="ARBA" id="ARBA00022723"/>
    </source>
</evidence>
<dbReference type="InterPro" id="IPR001214">
    <property type="entry name" value="SET_dom"/>
</dbReference>
<name>A0A8C8F0H1_ONCTS</name>
<dbReference type="SMART" id="SM00317">
    <property type="entry name" value="SET"/>
    <property type="match status" value="1"/>
</dbReference>
<dbReference type="FunFam" id="2.170.270.10:FF:000013">
    <property type="entry name" value="Histone-lysine N-methyltransferase SMYD1 isoform 1"/>
    <property type="match status" value="1"/>
</dbReference>
<comment type="catalytic activity">
    <reaction evidence="8">
        <text>L-lysyl(4)-[histone H3] + 3 S-adenosyl-L-methionine = N(6),N(6),N(6)-trimethyl-L-lysyl(4)-[histone H3] + 3 S-adenosyl-L-homocysteine + 3 H(+)</text>
        <dbReference type="Rhea" id="RHEA:60260"/>
        <dbReference type="Rhea" id="RHEA-COMP:15537"/>
        <dbReference type="Rhea" id="RHEA-COMP:15547"/>
        <dbReference type="ChEBI" id="CHEBI:15378"/>
        <dbReference type="ChEBI" id="CHEBI:29969"/>
        <dbReference type="ChEBI" id="CHEBI:57856"/>
        <dbReference type="ChEBI" id="CHEBI:59789"/>
        <dbReference type="ChEBI" id="CHEBI:61961"/>
        <dbReference type="EC" id="2.1.1.354"/>
    </reaction>
</comment>
<evidence type="ECO:0000256" key="8">
    <source>
        <dbReference type="ARBA" id="ARBA00047571"/>
    </source>
</evidence>
<dbReference type="RefSeq" id="XP_024236274.1">
    <property type="nucleotide sequence ID" value="XM_024380506.2"/>
</dbReference>
<evidence type="ECO:0000259" key="11">
    <source>
        <dbReference type="PROSITE" id="PS50280"/>
    </source>
</evidence>
<feature type="domain" description="SET" evidence="11">
    <location>
        <begin position="32"/>
        <end position="276"/>
    </location>
</feature>
<proteinExistence type="predicted"/>
<feature type="domain" description="MYND-type" evidence="12">
    <location>
        <begin position="77"/>
        <end position="115"/>
    </location>
</feature>
<keyword evidence="10" id="KW-0732">Signal</keyword>
<dbReference type="Proteomes" id="UP000694402">
    <property type="component" value="Unassembled WGS sequence"/>
</dbReference>
<keyword evidence="3" id="KW-0808">Transferase</keyword>
<dbReference type="Gene3D" id="6.10.140.2220">
    <property type="match status" value="1"/>
</dbReference>
<dbReference type="InterPro" id="IPR050869">
    <property type="entry name" value="H3K4_H4K5_MeTrfase"/>
</dbReference>
<evidence type="ECO:0000256" key="7">
    <source>
        <dbReference type="ARBA" id="ARBA00022833"/>
    </source>
</evidence>
<dbReference type="Gene3D" id="1.25.40.10">
    <property type="entry name" value="Tetratricopeptide repeat domain"/>
    <property type="match status" value="1"/>
</dbReference>
<evidence type="ECO:0000256" key="9">
    <source>
        <dbReference type="PROSITE-ProRule" id="PRU00134"/>
    </source>
</evidence>
<evidence type="ECO:0000259" key="12">
    <source>
        <dbReference type="PROSITE" id="PS50865"/>
    </source>
</evidence>
<dbReference type="GO" id="GO:0140999">
    <property type="term" value="F:histone H3K4 trimethyltransferase activity"/>
    <property type="evidence" value="ECO:0007669"/>
    <property type="project" value="UniProtKB-EC"/>
</dbReference>
<keyword evidence="7" id="KW-0862">Zinc</keyword>
<dbReference type="GO" id="GO:0032259">
    <property type="term" value="P:methylation"/>
    <property type="evidence" value="ECO:0007669"/>
    <property type="project" value="UniProtKB-KW"/>
</dbReference>
<dbReference type="PROSITE" id="PS50280">
    <property type="entry name" value="SET"/>
    <property type="match status" value="1"/>
</dbReference>
<evidence type="ECO:0000256" key="3">
    <source>
        <dbReference type="ARBA" id="ARBA00022679"/>
    </source>
</evidence>
<dbReference type="GO" id="GO:0008270">
    <property type="term" value="F:zinc ion binding"/>
    <property type="evidence" value="ECO:0007669"/>
    <property type="project" value="UniProtKB-KW"/>
</dbReference>
<dbReference type="InterPro" id="IPR011990">
    <property type="entry name" value="TPR-like_helical_dom_sf"/>
</dbReference>
<dbReference type="Pfam" id="PF01753">
    <property type="entry name" value="zf-MYND"/>
    <property type="match status" value="1"/>
</dbReference>
<reference evidence="13" key="1">
    <citation type="submission" date="2025-08" db="UniProtKB">
        <authorList>
            <consortium name="Ensembl"/>
        </authorList>
    </citation>
    <scope>IDENTIFICATION</scope>
</reference>
<dbReference type="GeneTree" id="ENSGT00940000156114"/>
<dbReference type="AlphaFoldDB" id="A0A8C8F0H1"/>
<evidence type="ECO:0000256" key="2">
    <source>
        <dbReference type="ARBA" id="ARBA00022603"/>
    </source>
</evidence>
<dbReference type="Pfam" id="PF00856">
    <property type="entry name" value="SET"/>
    <property type="match status" value="1"/>
</dbReference>
<dbReference type="KEGG" id="otw:112219343"/>
<sequence length="516" mass="58406">MHFSQHFLPLPLFFFCEVFQSSIHLVMTLDMDNVEVFDTGVKGRGLRTTKDLCAGEVVLAEPSFAAVVFDSLSQQVCHSCFRRQANLHRCAQCKFAHYCDRTCQTACWDEHKQECGAIKKNGKAPNENVRLAARVLWRIQKDTGIVSDSQLTSVDQLEDHVADMPADNLKELKIDVHKYLDYCPNTRHGVEYISHIFGIINCNGFTLSDQRGQQAVGVGLFPNLCLVNHDCWPNCAVILNHGNQSALNATFHSKRRVELRALGKIAENEELTVGYVDFLNVSTDRQRALKHQYHFDCTCKSCSKNLKDDLMMAAKETEGNKPSDELVKEVQELSLECLAKVEAARTAGDFHEVVKLCRECLDKQEPVLADTHLYQLRMLSAASEVLSYLKFFSEAAEYSRRMVEGYMKLYHPNNAQLGMATMRAGVTHWHAGLIEVGHGMICKAYAILMITHGPNHSITKDLESMRMQTEMEQRIFKQNECVYHSMREAALQNKSMGMMAEAVSVEDNVKALFHKQ</sequence>
<evidence type="ECO:0000256" key="1">
    <source>
        <dbReference type="ARBA" id="ARBA00012182"/>
    </source>
</evidence>
<dbReference type="GO" id="GO:0005634">
    <property type="term" value="C:nucleus"/>
    <property type="evidence" value="ECO:0007669"/>
    <property type="project" value="TreeGrafter"/>
</dbReference>
<evidence type="ECO:0000313" key="14">
    <source>
        <dbReference type="Proteomes" id="UP000694402"/>
    </source>
</evidence>
<gene>
    <name evidence="13" type="primary">smyd1a</name>
</gene>
<dbReference type="Ensembl" id="ENSOTST00005029891.2">
    <property type="protein sequence ID" value="ENSOTSP00005027678.1"/>
    <property type="gene ID" value="ENSOTSG00005012134.2"/>
</dbReference>